<feature type="region of interest" description="Disordered" evidence="1">
    <location>
        <begin position="1"/>
        <end position="25"/>
    </location>
</feature>
<evidence type="ECO:0000313" key="2">
    <source>
        <dbReference type="EMBL" id="VDP80887.1"/>
    </source>
</evidence>
<dbReference type="AlphaFoldDB" id="A0A183PZQ7"/>
<feature type="compositionally biased region" description="Basic and acidic residues" evidence="1">
    <location>
        <begin position="1"/>
        <end position="19"/>
    </location>
</feature>
<dbReference type="EMBL" id="UZAL01043106">
    <property type="protein sequence ID" value="VDP80887.1"/>
    <property type="molecule type" value="Genomic_DNA"/>
</dbReference>
<reference evidence="2 3" key="1">
    <citation type="submission" date="2018-11" db="EMBL/GenBank/DDBJ databases">
        <authorList>
            <consortium name="Pathogen Informatics"/>
        </authorList>
    </citation>
    <scope>NUCLEOTIDE SEQUENCE [LARGE SCALE GENOMIC DNA]</scope>
    <source>
        <strain>Denwood</strain>
        <strain evidence="3">Zambia</strain>
    </source>
</reference>
<feature type="non-terminal residue" evidence="2">
    <location>
        <position position="105"/>
    </location>
</feature>
<dbReference type="Proteomes" id="UP000269396">
    <property type="component" value="Unassembled WGS sequence"/>
</dbReference>
<gene>
    <name evidence="2" type="ORF">SMTD_LOCUS19843</name>
</gene>
<name>A0A183PZQ7_9TREM</name>
<evidence type="ECO:0000313" key="3">
    <source>
        <dbReference type="Proteomes" id="UP000269396"/>
    </source>
</evidence>
<accession>A0A183PZQ7</accession>
<evidence type="ECO:0000256" key="1">
    <source>
        <dbReference type="SAM" id="MobiDB-lite"/>
    </source>
</evidence>
<protein>
    <submittedName>
        <fullName evidence="2">Uncharacterized protein</fullName>
    </submittedName>
</protein>
<sequence>MNFPDDSHIFDEDSYKNEKSMSNVSNHNRKSDAILIDANFSNDPLFSNEILNKSEESTSEVSNPYNVISNDFCLDNIFVCGRILSHYETQILCELKRTFRMIPYQ</sequence>
<organism evidence="2 3">
    <name type="scientific">Schistosoma mattheei</name>
    <dbReference type="NCBI Taxonomy" id="31246"/>
    <lineage>
        <taxon>Eukaryota</taxon>
        <taxon>Metazoa</taxon>
        <taxon>Spiralia</taxon>
        <taxon>Lophotrochozoa</taxon>
        <taxon>Platyhelminthes</taxon>
        <taxon>Trematoda</taxon>
        <taxon>Digenea</taxon>
        <taxon>Strigeidida</taxon>
        <taxon>Schistosomatoidea</taxon>
        <taxon>Schistosomatidae</taxon>
        <taxon>Schistosoma</taxon>
    </lineage>
</organism>
<proteinExistence type="predicted"/>
<keyword evidence="3" id="KW-1185">Reference proteome</keyword>